<dbReference type="Gene3D" id="3.30.2320.40">
    <property type="match status" value="1"/>
</dbReference>
<keyword evidence="7" id="KW-1185">Reference proteome</keyword>
<dbReference type="EMBL" id="MF036690">
    <property type="protein sequence ID" value="ARW57603.1"/>
    <property type="molecule type" value="Genomic_DNA"/>
</dbReference>
<dbReference type="GO" id="GO:0019028">
    <property type="term" value="C:viral capsid"/>
    <property type="evidence" value="ECO:0007669"/>
    <property type="project" value="UniProtKB-UniRule"/>
</dbReference>
<evidence type="ECO:0000256" key="3">
    <source>
        <dbReference type="ARBA" id="ARBA00022844"/>
    </source>
</evidence>
<keyword evidence="2 5" id="KW-0167">Capsid protein</keyword>
<comment type="subunit">
    <text evidence="5">Homopentamer. Interacts with the portal protein. Interacts with the major capsid protein that forms hexamers.</text>
</comment>
<evidence type="ECO:0000313" key="7">
    <source>
        <dbReference type="Proteomes" id="UP000225148"/>
    </source>
</evidence>
<comment type="subcellular location">
    <molecule>Capsid vertex protein</molecule>
    <subcellularLocation>
        <location evidence="5">Virion</location>
    </subcellularLocation>
    <text evidence="5">Part of the icosahedric capsid shell of the immature virion.</text>
</comment>
<evidence type="ECO:0000256" key="5">
    <source>
        <dbReference type="HAMAP-Rule" id="MF_04113"/>
    </source>
</evidence>
<comment type="subcellular location">
    <subcellularLocation>
        <location evidence="1">Virion</location>
    </subcellularLocation>
</comment>
<dbReference type="RefSeq" id="YP_009609505.1">
    <property type="nucleotide sequence ID" value="NC_041996.1"/>
</dbReference>
<dbReference type="Proteomes" id="UP000225148">
    <property type="component" value="Segment"/>
</dbReference>
<dbReference type="OrthoDB" id="2627at10239"/>
<organism evidence="6 7">
    <name type="scientific">Serratia phage CHI14</name>
    <dbReference type="NCBI Taxonomy" id="2006941"/>
    <lineage>
        <taxon>Viruses</taxon>
        <taxon>Duplodnaviria</taxon>
        <taxon>Heunggongvirae</taxon>
        <taxon>Uroviricota</taxon>
        <taxon>Caudoviricetes</taxon>
        <taxon>Pantevenvirales</taxon>
        <taxon>Straboviridae</taxon>
        <taxon>Tevenvirinae</taxon>
        <taxon>Winklervirus</taxon>
        <taxon>Winklervirus chi14</taxon>
    </lineage>
</organism>
<evidence type="ECO:0000256" key="4">
    <source>
        <dbReference type="ARBA" id="ARBA00022921"/>
    </source>
</evidence>
<evidence type="ECO:0000256" key="2">
    <source>
        <dbReference type="ARBA" id="ARBA00022561"/>
    </source>
</evidence>
<feature type="chain" id="PRO_5023278659" description="Capsid vertex protein" evidence="5">
    <location>
        <begin position="1"/>
        <end position="417"/>
    </location>
</feature>
<dbReference type="InterPro" id="IPR038999">
    <property type="entry name" value="CAPSP"/>
</dbReference>
<reference evidence="6 7" key="1">
    <citation type="submission" date="2017-04" db="EMBL/GenBank/DDBJ databases">
        <title>Environmental T4-family bacteriophages evolve to escape abortive infection via multiple routes in a bacterial host employing altruistic suicide through Type III toxin-antitoxin systems.</title>
        <authorList>
            <person name="Chen B."/>
            <person name="Salmond G.P.C."/>
            <person name="Akusobi C."/>
            <person name="Fang X."/>
        </authorList>
    </citation>
    <scope>NUCLEOTIDE SEQUENCE [LARGE SCALE GENOMIC DNA]</scope>
</reference>
<dbReference type="InterPro" id="IPR010762">
    <property type="entry name" value="Gp23/Gp24_T4-like"/>
</dbReference>
<proteinExistence type="inferred from homology"/>
<feature type="site" description="Cleavage" evidence="5">
    <location>
        <begin position="10"/>
        <end position="11"/>
    </location>
</feature>
<dbReference type="Gene3D" id="2.10.10.40">
    <property type="match status" value="1"/>
</dbReference>
<name>A0A1Z1LXS1_9CAUD</name>
<accession>A0A1Z1LXS1</accession>
<feature type="chain" id="PRO_5023278660" description="Mature capsid vertex protein" evidence="5">
    <location>
        <begin position="11"/>
        <end position="417"/>
    </location>
</feature>
<comment type="similarity">
    <text evidence="5">Belongs to the Tevenvirinae capsid vertex protein family.</text>
</comment>
<dbReference type="KEGG" id="vg:40085589"/>
<dbReference type="HAMAP" id="MF_04113">
    <property type="entry name" value="CAPSID_P_T4"/>
    <property type="match status" value="1"/>
</dbReference>
<evidence type="ECO:0000313" key="6">
    <source>
        <dbReference type="EMBL" id="ARW57603.1"/>
    </source>
</evidence>
<protein>
    <recommendedName>
        <fullName evidence="5">Capsid vertex protein</fullName>
    </recommendedName>
    <alternativeName>
        <fullName evidence="5">gp24</fullName>
    </alternativeName>
    <component>
        <recommendedName>
            <fullName evidence="5">Mature capsid vertex protein</fullName>
        </recommendedName>
        <alternativeName>
            <fullName evidence="5">gp24*</fullName>
        </alternativeName>
    </component>
</protein>
<evidence type="ECO:0000256" key="1">
    <source>
        <dbReference type="ARBA" id="ARBA00004328"/>
    </source>
</evidence>
<comment type="PTM">
    <text evidence="5">Proteolytic cleavage at the N-terminus by the prohead core protein protease gives rise to the mature capsid vertex protein.</text>
</comment>
<dbReference type="GeneID" id="40085589"/>
<sequence length="417" mass="45795">MSKIHNLLRESTTTGTSSIGRPDLVALTRATTNLIYTDLVASQRTRQPEATLYGVKYLNHDKVMSFMSAATYAGAISSRDGIPEFENKAWSKGDLFQNEKVVYKVLKDNPFEGTSETEPFDIISEAIVDSSIRLVAEAADTSKFESADSDVSDASFRMDRWKIPVKSRKLRTDLTVELAQDMEANGFDAAVTVEDVLATVMAEEVNKDIVQSLITVSSRFRVEGISDKGMLDLTGVDEAPEMGRRLYRYICEMNANIQRQTSYSGTYVLASSRVAAMLDASGWVKEDEDSELSYGKLNNGLKLYVDAVTPVDYVIVGVKATFGELESVGSLFYAPYTEGLDLEDPEHVGAFKVIVDPDSLQPTVCLLVRYGLSVNPYTLGIADKEARVIDGSDMDNLAGLSKMSVLLGVKLPKLIED</sequence>
<comment type="function">
    <text evidence="5">Capsid protein that self-associates to form pentons, building the capsid in association with hexamers of the major capsid protein and one dodecamer of the portal protein.</text>
</comment>
<keyword evidence="3 5" id="KW-0946">Virion</keyword>
<comment type="subcellular location">
    <molecule>Mature capsid vertex protein</molecule>
    <subcellularLocation>
        <location evidence="5">Virion</location>
    </subcellularLocation>
    <text evidence="5">Part of the icosahedric capsid shell of the mature virion.</text>
</comment>
<dbReference type="Pfam" id="PF07068">
    <property type="entry name" value="Gp23"/>
    <property type="match status" value="1"/>
</dbReference>
<keyword evidence="4 5" id="KW-0426">Late protein</keyword>